<dbReference type="EMBL" id="JAYMYS010000005">
    <property type="protein sequence ID" value="KAK7393256.1"/>
    <property type="molecule type" value="Genomic_DNA"/>
</dbReference>
<name>A0AAN9SCS7_PSOTE</name>
<accession>A0AAN9SCS7</accession>
<proteinExistence type="predicted"/>
<dbReference type="Proteomes" id="UP001386955">
    <property type="component" value="Unassembled WGS sequence"/>
</dbReference>
<evidence type="ECO:0000313" key="1">
    <source>
        <dbReference type="EMBL" id="KAK7393256.1"/>
    </source>
</evidence>
<keyword evidence="2" id="KW-1185">Reference proteome</keyword>
<comment type="caution">
    <text evidence="1">The sequence shown here is derived from an EMBL/GenBank/DDBJ whole genome shotgun (WGS) entry which is preliminary data.</text>
</comment>
<protein>
    <submittedName>
        <fullName evidence="1">Uncharacterized protein</fullName>
    </submittedName>
</protein>
<gene>
    <name evidence="1" type="ORF">VNO78_21806</name>
</gene>
<sequence>MQCICRVWDLLQASWERNYGGPVNDVEHANDDEHVSALAFPNVLDRGAFVHESNSHCGWSQVPVEWGHVCMNVGRRPKKVFKRGGRSIVAKLPPCSYSDLYYVPIGSKDMVKASEEQSFWVKFGIGGQEPYGNIISSKVRINEVRMVGKSI</sequence>
<organism evidence="1 2">
    <name type="scientific">Psophocarpus tetragonolobus</name>
    <name type="common">Winged bean</name>
    <name type="synonym">Dolichos tetragonolobus</name>
    <dbReference type="NCBI Taxonomy" id="3891"/>
    <lineage>
        <taxon>Eukaryota</taxon>
        <taxon>Viridiplantae</taxon>
        <taxon>Streptophyta</taxon>
        <taxon>Embryophyta</taxon>
        <taxon>Tracheophyta</taxon>
        <taxon>Spermatophyta</taxon>
        <taxon>Magnoliopsida</taxon>
        <taxon>eudicotyledons</taxon>
        <taxon>Gunneridae</taxon>
        <taxon>Pentapetalae</taxon>
        <taxon>rosids</taxon>
        <taxon>fabids</taxon>
        <taxon>Fabales</taxon>
        <taxon>Fabaceae</taxon>
        <taxon>Papilionoideae</taxon>
        <taxon>50 kb inversion clade</taxon>
        <taxon>NPAAA clade</taxon>
        <taxon>indigoferoid/millettioid clade</taxon>
        <taxon>Phaseoleae</taxon>
        <taxon>Psophocarpus</taxon>
    </lineage>
</organism>
<evidence type="ECO:0000313" key="2">
    <source>
        <dbReference type="Proteomes" id="UP001386955"/>
    </source>
</evidence>
<reference evidence="1 2" key="1">
    <citation type="submission" date="2024-01" db="EMBL/GenBank/DDBJ databases">
        <title>The genomes of 5 underutilized Papilionoideae crops provide insights into root nodulation and disease resistanc.</title>
        <authorList>
            <person name="Jiang F."/>
        </authorList>
    </citation>
    <scope>NUCLEOTIDE SEQUENCE [LARGE SCALE GENOMIC DNA]</scope>
    <source>
        <strain evidence="1">DUOXIRENSHENG_FW03</strain>
        <tissue evidence="1">Leaves</tissue>
    </source>
</reference>
<dbReference type="AlphaFoldDB" id="A0AAN9SCS7"/>